<proteinExistence type="inferred from homology"/>
<keyword evidence="3 5" id="KW-0808">Transferase</keyword>
<protein>
    <submittedName>
        <fullName evidence="5">Glycosyl transferase</fullName>
    </submittedName>
</protein>
<dbReference type="Gene3D" id="3.90.550.10">
    <property type="entry name" value="Spore Coat Polysaccharide Biosynthesis Protein SpsA, Chain A"/>
    <property type="match status" value="1"/>
</dbReference>
<dbReference type="Proteomes" id="UP000029226">
    <property type="component" value="Unassembled WGS sequence"/>
</dbReference>
<dbReference type="GO" id="GO:0016757">
    <property type="term" value="F:glycosyltransferase activity"/>
    <property type="evidence" value="ECO:0007669"/>
    <property type="project" value="UniProtKB-KW"/>
</dbReference>
<evidence type="ECO:0000256" key="2">
    <source>
        <dbReference type="ARBA" id="ARBA00022676"/>
    </source>
</evidence>
<evidence type="ECO:0000313" key="6">
    <source>
        <dbReference type="Proteomes" id="UP000029226"/>
    </source>
</evidence>
<dbReference type="InterPro" id="IPR029044">
    <property type="entry name" value="Nucleotide-diphossugar_trans"/>
</dbReference>
<evidence type="ECO:0000313" key="5">
    <source>
        <dbReference type="EMBL" id="GAK99373.1"/>
    </source>
</evidence>
<name>A0A090QC77_NONUL</name>
<dbReference type="PANTHER" id="PTHR43179">
    <property type="entry name" value="RHAMNOSYLTRANSFERASE WBBL"/>
    <property type="match status" value="1"/>
</dbReference>
<accession>A0A090QC77</accession>
<keyword evidence="2" id="KW-0328">Glycosyltransferase</keyword>
<organism evidence="5 6">
    <name type="scientific">Nonlabens ulvanivorans</name>
    <name type="common">Persicivirga ulvanivorans</name>
    <dbReference type="NCBI Taxonomy" id="906888"/>
    <lineage>
        <taxon>Bacteria</taxon>
        <taxon>Pseudomonadati</taxon>
        <taxon>Bacteroidota</taxon>
        <taxon>Flavobacteriia</taxon>
        <taxon>Flavobacteriales</taxon>
        <taxon>Flavobacteriaceae</taxon>
        <taxon>Nonlabens</taxon>
    </lineage>
</organism>
<dbReference type="AlphaFoldDB" id="A0A090QC77"/>
<dbReference type="InterPro" id="IPR001173">
    <property type="entry name" value="Glyco_trans_2-like"/>
</dbReference>
<dbReference type="EMBL" id="BBMM01000002">
    <property type="protein sequence ID" value="GAK99373.1"/>
    <property type="molecule type" value="Genomic_DNA"/>
</dbReference>
<comment type="caution">
    <text evidence="5">The sequence shown here is derived from an EMBL/GenBank/DDBJ whole genome shotgun (WGS) entry which is preliminary data.</text>
</comment>
<comment type="similarity">
    <text evidence="1">Belongs to the glycosyltransferase 2 family.</text>
</comment>
<gene>
    <name evidence="5" type="ORF">JCM19314_3418</name>
</gene>
<dbReference type="SUPFAM" id="SSF53448">
    <property type="entry name" value="Nucleotide-diphospho-sugar transferases"/>
    <property type="match status" value="1"/>
</dbReference>
<reference evidence="5 6" key="1">
    <citation type="journal article" date="2014" name="Genome Announc.">
        <title>Draft Genome Sequences of Marine Flavobacterium Nonlabens Strains NR17, NR24, NR27, NR32, NR33, and Ara13.</title>
        <authorList>
            <person name="Nakanishi M."/>
            <person name="Meirelles P."/>
            <person name="Suzuki R."/>
            <person name="Takatani N."/>
            <person name="Mino S."/>
            <person name="Suda W."/>
            <person name="Oshima K."/>
            <person name="Hattori M."/>
            <person name="Ohkuma M."/>
            <person name="Hosokawa M."/>
            <person name="Miyashita K."/>
            <person name="Thompson F.L."/>
            <person name="Niwa A."/>
            <person name="Sawabe T."/>
            <person name="Sawabe T."/>
        </authorList>
    </citation>
    <scope>NUCLEOTIDE SEQUENCE [LARGE SCALE GENOMIC DNA]</scope>
    <source>
        <strain evidence="6">JCM19314</strain>
    </source>
</reference>
<evidence type="ECO:0000256" key="1">
    <source>
        <dbReference type="ARBA" id="ARBA00006739"/>
    </source>
</evidence>
<evidence type="ECO:0000259" key="4">
    <source>
        <dbReference type="Pfam" id="PF00535"/>
    </source>
</evidence>
<feature type="domain" description="Glycosyltransferase 2-like" evidence="4">
    <location>
        <begin position="5"/>
        <end position="116"/>
    </location>
</feature>
<dbReference type="PANTHER" id="PTHR43179:SF12">
    <property type="entry name" value="GALACTOFURANOSYLTRANSFERASE GLFT2"/>
    <property type="match status" value="1"/>
</dbReference>
<sequence>MGRTSYLQDVLSDLNKQNRAPKSVIIIEQNACENASSELDDLKKETYQFELIHHFTNVTGACRARNKAISYSKAPWILLFDDDVRIQENFSIQVEDFLNRSNAKCVTFACLQYREVENMQAFKQWESFGSGCSIVHRDVLEKCSFDMALEHGYGEDVDYGMQVRNAGFDVIYAPQIQILHLKAPVGGFRKPYVFPWNDEEIQPKPSPQIMYHRKKNYTHKQLLGYKMVQLFKTFGVFGTKLPWKHYKKYLQAWNQSEKWANEL</sequence>
<dbReference type="Pfam" id="PF00535">
    <property type="entry name" value="Glycos_transf_2"/>
    <property type="match status" value="1"/>
</dbReference>
<evidence type="ECO:0000256" key="3">
    <source>
        <dbReference type="ARBA" id="ARBA00022679"/>
    </source>
</evidence>